<organism evidence="6 7">
    <name type="scientific">Shewanella eurypsychrophilus</name>
    <dbReference type="NCBI Taxonomy" id="2593656"/>
    <lineage>
        <taxon>Bacteria</taxon>
        <taxon>Pseudomonadati</taxon>
        <taxon>Pseudomonadota</taxon>
        <taxon>Gammaproteobacteria</taxon>
        <taxon>Alteromonadales</taxon>
        <taxon>Shewanellaceae</taxon>
        <taxon>Shewanella</taxon>
    </lineage>
</organism>
<evidence type="ECO:0000256" key="4">
    <source>
        <dbReference type="RuleBase" id="RU003694"/>
    </source>
</evidence>
<keyword evidence="7" id="KW-1185">Reference proteome</keyword>
<dbReference type="NCBIfam" id="NF006618">
    <property type="entry name" value="PRK09185.1"/>
    <property type="match status" value="1"/>
</dbReference>
<comment type="similarity">
    <text evidence="2 4">Belongs to the thiolase-like superfamily. Beta-ketoacyl-ACP synthases family.</text>
</comment>
<dbReference type="InterPro" id="IPR014030">
    <property type="entry name" value="Ketoacyl_synth_N"/>
</dbReference>
<feature type="domain" description="Ketosynthase family 3 (KS3)" evidence="5">
    <location>
        <begin position="1"/>
        <end position="397"/>
    </location>
</feature>
<dbReference type="PANTHER" id="PTHR11712">
    <property type="entry name" value="POLYKETIDE SYNTHASE-RELATED"/>
    <property type="match status" value="1"/>
</dbReference>
<dbReference type="SMART" id="SM00825">
    <property type="entry name" value="PKS_KS"/>
    <property type="match status" value="1"/>
</dbReference>
<dbReference type="InterPro" id="IPR014031">
    <property type="entry name" value="Ketoacyl_synth_C"/>
</dbReference>
<evidence type="ECO:0000313" key="6">
    <source>
        <dbReference type="EMBL" id="QPG60023.1"/>
    </source>
</evidence>
<dbReference type="Pfam" id="PF02801">
    <property type="entry name" value="Ketoacyl-synt_C"/>
    <property type="match status" value="1"/>
</dbReference>
<dbReference type="Pfam" id="PF00109">
    <property type="entry name" value="ketoacyl-synt"/>
    <property type="match status" value="1"/>
</dbReference>
<dbReference type="Gene3D" id="3.40.47.10">
    <property type="match status" value="1"/>
</dbReference>
<evidence type="ECO:0000259" key="5">
    <source>
        <dbReference type="PROSITE" id="PS52004"/>
    </source>
</evidence>
<dbReference type="EMBL" id="CP045503">
    <property type="protein sequence ID" value="QPG60023.1"/>
    <property type="molecule type" value="Genomic_DNA"/>
</dbReference>
<dbReference type="PROSITE" id="PS00606">
    <property type="entry name" value="KS3_1"/>
    <property type="match status" value="1"/>
</dbReference>
<dbReference type="InterPro" id="IPR020841">
    <property type="entry name" value="PKS_Beta-ketoAc_synthase_dom"/>
</dbReference>
<dbReference type="CDD" id="cd00834">
    <property type="entry name" value="KAS_I_II"/>
    <property type="match status" value="1"/>
</dbReference>
<comment type="pathway">
    <text evidence="1">Lipid metabolism; fatty acid biosynthesis.</text>
</comment>
<reference evidence="6" key="1">
    <citation type="submission" date="2021-07" db="EMBL/GenBank/DDBJ databases">
        <title>Shewanella sp. YLB-07 whole genome sequence.</title>
        <authorList>
            <person name="Yu L."/>
        </authorList>
    </citation>
    <scope>NUCLEOTIDE SEQUENCE</scope>
    <source>
        <strain evidence="6">YLB-08</strain>
    </source>
</reference>
<dbReference type="InterPro" id="IPR018201">
    <property type="entry name" value="Ketoacyl_synth_AS"/>
</dbReference>
<dbReference type="PROSITE" id="PS52004">
    <property type="entry name" value="KS3_2"/>
    <property type="match status" value="1"/>
</dbReference>
<dbReference type="SUPFAM" id="SSF53901">
    <property type="entry name" value="Thiolase-like"/>
    <property type="match status" value="2"/>
</dbReference>
<keyword evidence="3 4" id="KW-0808">Transferase</keyword>
<evidence type="ECO:0000256" key="1">
    <source>
        <dbReference type="ARBA" id="ARBA00005194"/>
    </source>
</evidence>
<evidence type="ECO:0000256" key="3">
    <source>
        <dbReference type="ARBA" id="ARBA00022679"/>
    </source>
</evidence>
<evidence type="ECO:0000256" key="2">
    <source>
        <dbReference type="ARBA" id="ARBA00008467"/>
    </source>
</evidence>
<dbReference type="PANTHER" id="PTHR11712:SF320">
    <property type="entry name" value="BETA-KETOACYL SYNTHASE"/>
    <property type="match status" value="1"/>
</dbReference>
<accession>A0ABX6VC66</accession>
<protein>
    <submittedName>
        <fullName evidence="6">Beta-ketoacyl-[acyl-carrier-protein] synthase family protein</fullName>
    </submittedName>
</protein>
<gene>
    <name evidence="6" type="ORF">FM038_023685</name>
</gene>
<dbReference type="Proteomes" id="UP000316416">
    <property type="component" value="Chromosome"/>
</dbReference>
<proteinExistence type="inferred from homology"/>
<dbReference type="InterPro" id="IPR016039">
    <property type="entry name" value="Thiolase-like"/>
</dbReference>
<sequence>MTRIAISNLGLCTPLGQTAEAVLARLIAGDISAMTTRSDLIPDTKTLVGEVSYDLPDVPEHLAKFSYRNNRLILCAAKQITDTVIQAKSQWGSERIGIVIGTSTSGIAQGEDALAEKARSDSFPEHYHYSQQELGNSSEFLRQYFNITGPCYTVSTACSSSAKVFASARRLLQADLCDMVIVGGSDSLCKLTLNGFSSLESVSKGHCLPFSANRDGINIGEGAALFTLEKLTSAHQDYDVLLAGVGESSDAHHISAPHPEGRGAISAIEAALDDAGLSPQDIGYINLHGTATQKNDAMESRALEQIFNTNIPPCSSTKPLTGHTLGAAGAIEAAFCYLLLSKHNVQGNLPPQIWDGVQDLNDPQLPLVRSGQTATINYAMSNSFAFGGSNASLILAKNEQGLDKL</sequence>
<dbReference type="InterPro" id="IPR000794">
    <property type="entry name" value="Beta-ketoacyl_synthase"/>
</dbReference>
<dbReference type="RefSeq" id="WP_142873506.1">
    <property type="nucleotide sequence ID" value="NZ_CP045503.2"/>
</dbReference>
<name>A0ABX6VC66_9GAMM</name>
<evidence type="ECO:0000313" key="7">
    <source>
        <dbReference type="Proteomes" id="UP000316416"/>
    </source>
</evidence>